<organism evidence="2 3">
    <name type="scientific">Prorocentrum cordatum</name>
    <dbReference type="NCBI Taxonomy" id="2364126"/>
    <lineage>
        <taxon>Eukaryota</taxon>
        <taxon>Sar</taxon>
        <taxon>Alveolata</taxon>
        <taxon>Dinophyceae</taxon>
        <taxon>Prorocentrales</taxon>
        <taxon>Prorocentraceae</taxon>
        <taxon>Prorocentrum</taxon>
    </lineage>
</organism>
<sequence>MGADVSPWAPGDAAPPGGARQDLFRDPLEGPALASEWRWAREELADWLLGSGGLELAARPGGLPEPGLQASPLLLRPLAGASGCEVVLLMPPAAGGGGLQAGLVWHLDDSNYVSLVVECCLAGCAWGNAAPELRPSVGLCVLGAGAPGLAARFSDFAGSTAPPA</sequence>
<dbReference type="EMBL" id="CAUYUJ010020218">
    <property type="protein sequence ID" value="CAK0896640.1"/>
    <property type="molecule type" value="Genomic_DNA"/>
</dbReference>
<dbReference type="Gene3D" id="2.60.120.200">
    <property type="match status" value="1"/>
</dbReference>
<evidence type="ECO:0000313" key="2">
    <source>
        <dbReference type="EMBL" id="CAK0896640.1"/>
    </source>
</evidence>
<accession>A0ABN9XB20</accession>
<proteinExistence type="predicted"/>
<name>A0ABN9XB20_9DINO</name>
<comment type="caution">
    <text evidence="2">The sequence shown here is derived from an EMBL/GenBank/DDBJ whole genome shotgun (WGS) entry which is preliminary data.</text>
</comment>
<evidence type="ECO:0000313" key="3">
    <source>
        <dbReference type="Proteomes" id="UP001189429"/>
    </source>
</evidence>
<dbReference type="Proteomes" id="UP001189429">
    <property type="component" value="Unassembled WGS sequence"/>
</dbReference>
<protein>
    <submittedName>
        <fullName evidence="2">Uncharacterized protein</fullName>
    </submittedName>
</protein>
<feature type="region of interest" description="Disordered" evidence="1">
    <location>
        <begin position="1"/>
        <end position="22"/>
    </location>
</feature>
<keyword evidence="3" id="KW-1185">Reference proteome</keyword>
<evidence type="ECO:0000256" key="1">
    <source>
        <dbReference type="SAM" id="MobiDB-lite"/>
    </source>
</evidence>
<feature type="non-terminal residue" evidence="2">
    <location>
        <position position="164"/>
    </location>
</feature>
<feature type="compositionally biased region" description="Low complexity" evidence="1">
    <location>
        <begin position="7"/>
        <end position="19"/>
    </location>
</feature>
<reference evidence="2" key="1">
    <citation type="submission" date="2023-10" db="EMBL/GenBank/DDBJ databases">
        <authorList>
            <person name="Chen Y."/>
            <person name="Shah S."/>
            <person name="Dougan E. K."/>
            <person name="Thang M."/>
            <person name="Chan C."/>
        </authorList>
    </citation>
    <scope>NUCLEOTIDE SEQUENCE [LARGE SCALE GENOMIC DNA]</scope>
</reference>
<gene>
    <name evidence="2" type="ORF">PCOR1329_LOCUS75048</name>
</gene>